<dbReference type="InterPro" id="IPR025409">
    <property type="entry name" value="DUF4303"/>
</dbReference>
<keyword evidence="2" id="KW-1185">Reference proteome</keyword>
<protein>
    <submittedName>
        <fullName evidence="1">Uncharacterized protein DUF4303</fullName>
    </submittedName>
</protein>
<dbReference type="OrthoDB" id="9553755at2"/>
<evidence type="ECO:0000313" key="1">
    <source>
        <dbReference type="EMBL" id="TCP23647.1"/>
    </source>
</evidence>
<name>A0A4R2NPH5_9FLAO</name>
<accession>A0A4R2NPH5</accession>
<dbReference type="AlphaFoldDB" id="A0A4R2NPH5"/>
<gene>
    <name evidence="1" type="ORF">EV195_108117</name>
</gene>
<comment type="caution">
    <text evidence="1">The sequence shown here is derived from an EMBL/GenBank/DDBJ whole genome shotgun (WGS) entry which is preliminary data.</text>
</comment>
<proteinExistence type="predicted"/>
<reference evidence="1 2" key="1">
    <citation type="submission" date="2019-03" db="EMBL/GenBank/DDBJ databases">
        <title>Genomic Encyclopedia of Type Strains, Phase IV (KMG-IV): sequencing the most valuable type-strain genomes for metagenomic binning, comparative biology and taxonomic classification.</title>
        <authorList>
            <person name="Goeker M."/>
        </authorList>
    </citation>
    <scope>NUCLEOTIDE SEQUENCE [LARGE SCALE GENOMIC DNA]</scope>
    <source>
        <strain evidence="1 2">DSM 14836</strain>
    </source>
</reference>
<dbReference type="Proteomes" id="UP000294564">
    <property type="component" value="Unassembled WGS sequence"/>
</dbReference>
<sequence>MTLNQLKQDFENLLYKALKDYIKIKLDEIPNENIYAFVAYCDDGCMSISGAIATIESYNETIKLRPIYENDLITPEICPPEWKYIYEHNHVFDKLNKFLSTIYDEFYEGEFEEDYMDELDEDELNELISSFFIDTIIKVFIKLRNDNVFKFKHFKSDVLLGALFSDPDEGSRKIMLGVSKKLNSPTWHSKLSNYWN</sequence>
<dbReference type="EMBL" id="SLXM01000008">
    <property type="protein sequence ID" value="TCP23647.1"/>
    <property type="molecule type" value="Genomic_DNA"/>
</dbReference>
<organism evidence="1 2">
    <name type="scientific">Tenacibaculum skagerrakense</name>
    <dbReference type="NCBI Taxonomy" id="186571"/>
    <lineage>
        <taxon>Bacteria</taxon>
        <taxon>Pseudomonadati</taxon>
        <taxon>Bacteroidota</taxon>
        <taxon>Flavobacteriia</taxon>
        <taxon>Flavobacteriales</taxon>
        <taxon>Flavobacteriaceae</taxon>
        <taxon>Tenacibaculum</taxon>
    </lineage>
</organism>
<dbReference type="Pfam" id="PF14136">
    <property type="entry name" value="DUF4303"/>
    <property type="match status" value="1"/>
</dbReference>
<evidence type="ECO:0000313" key="2">
    <source>
        <dbReference type="Proteomes" id="UP000294564"/>
    </source>
</evidence>